<organism evidence="1 2">
    <name type="scientific">Dreissena polymorpha</name>
    <name type="common">Zebra mussel</name>
    <name type="synonym">Mytilus polymorpha</name>
    <dbReference type="NCBI Taxonomy" id="45954"/>
    <lineage>
        <taxon>Eukaryota</taxon>
        <taxon>Metazoa</taxon>
        <taxon>Spiralia</taxon>
        <taxon>Lophotrochozoa</taxon>
        <taxon>Mollusca</taxon>
        <taxon>Bivalvia</taxon>
        <taxon>Autobranchia</taxon>
        <taxon>Heteroconchia</taxon>
        <taxon>Euheterodonta</taxon>
        <taxon>Imparidentia</taxon>
        <taxon>Neoheterodontei</taxon>
        <taxon>Myida</taxon>
        <taxon>Dreissenoidea</taxon>
        <taxon>Dreissenidae</taxon>
        <taxon>Dreissena</taxon>
    </lineage>
</organism>
<reference evidence="1" key="2">
    <citation type="submission" date="2020-11" db="EMBL/GenBank/DDBJ databases">
        <authorList>
            <person name="McCartney M.A."/>
            <person name="Auch B."/>
            <person name="Kono T."/>
            <person name="Mallez S."/>
            <person name="Becker A."/>
            <person name="Gohl D.M."/>
            <person name="Silverstein K.A.T."/>
            <person name="Koren S."/>
            <person name="Bechman K.B."/>
            <person name="Herman A."/>
            <person name="Abrahante J.E."/>
            <person name="Garbe J."/>
        </authorList>
    </citation>
    <scope>NUCLEOTIDE SEQUENCE</scope>
    <source>
        <strain evidence="1">Duluth1</strain>
        <tissue evidence="1">Whole animal</tissue>
    </source>
</reference>
<comment type="caution">
    <text evidence="1">The sequence shown here is derived from an EMBL/GenBank/DDBJ whole genome shotgun (WGS) entry which is preliminary data.</text>
</comment>
<dbReference type="AlphaFoldDB" id="A0A9D3YGQ7"/>
<dbReference type="EMBL" id="JAIWYP010000015">
    <property type="protein sequence ID" value="KAH3700417.1"/>
    <property type="molecule type" value="Genomic_DNA"/>
</dbReference>
<accession>A0A9D3YGQ7</accession>
<evidence type="ECO:0000313" key="2">
    <source>
        <dbReference type="Proteomes" id="UP000828390"/>
    </source>
</evidence>
<evidence type="ECO:0000313" key="1">
    <source>
        <dbReference type="EMBL" id="KAH3700417.1"/>
    </source>
</evidence>
<name>A0A9D3YGQ7_DREPO</name>
<reference evidence="1" key="1">
    <citation type="journal article" date="2019" name="bioRxiv">
        <title>The Genome of the Zebra Mussel, Dreissena polymorpha: A Resource for Invasive Species Research.</title>
        <authorList>
            <person name="McCartney M.A."/>
            <person name="Auch B."/>
            <person name="Kono T."/>
            <person name="Mallez S."/>
            <person name="Zhang Y."/>
            <person name="Obille A."/>
            <person name="Becker A."/>
            <person name="Abrahante J.E."/>
            <person name="Garbe J."/>
            <person name="Badalamenti J.P."/>
            <person name="Herman A."/>
            <person name="Mangelson H."/>
            <person name="Liachko I."/>
            <person name="Sullivan S."/>
            <person name="Sone E.D."/>
            <person name="Koren S."/>
            <person name="Silverstein K.A.T."/>
            <person name="Beckman K.B."/>
            <person name="Gohl D.M."/>
        </authorList>
    </citation>
    <scope>NUCLEOTIDE SEQUENCE</scope>
    <source>
        <strain evidence="1">Duluth1</strain>
        <tissue evidence="1">Whole animal</tissue>
    </source>
</reference>
<dbReference type="Proteomes" id="UP000828390">
    <property type="component" value="Unassembled WGS sequence"/>
</dbReference>
<gene>
    <name evidence="1" type="ORF">DPMN_075393</name>
</gene>
<keyword evidence="2" id="KW-1185">Reference proteome</keyword>
<sequence length="50" mass="5642">MEFVDLTSRYINAYVRSGDVPYICDAEILFGYAGNKISYNIVSVSFDVIL</sequence>
<proteinExistence type="predicted"/>
<protein>
    <submittedName>
        <fullName evidence="1">Uncharacterized protein</fullName>
    </submittedName>
</protein>